<organism evidence="2 3">
    <name type="scientific">Virgibacillus oceani</name>
    <dbReference type="NCBI Taxonomy" id="1479511"/>
    <lineage>
        <taxon>Bacteria</taxon>
        <taxon>Bacillati</taxon>
        <taxon>Bacillota</taxon>
        <taxon>Bacilli</taxon>
        <taxon>Bacillales</taxon>
        <taxon>Bacillaceae</taxon>
        <taxon>Virgibacillus</taxon>
    </lineage>
</organism>
<proteinExistence type="predicted"/>
<accession>A0A917HLA8</accession>
<dbReference type="SUPFAM" id="SSF56601">
    <property type="entry name" value="beta-lactamase/transpeptidase-like"/>
    <property type="match status" value="1"/>
</dbReference>
<dbReference type="Gene3D" id="3.40.710.10">
    <property type="entry name" value="DD-peptidase/beta-lactamase superfamily"/>
    <property type="match status" value="1"/>
</dbReference>
<evidence type="ECO:0000259" key="1">
    <source>
        <dbReference type="Pfam" id="PF00144"/>
    </source>
</evidence>
<name>A0A917HLA8_9BACI</name>
<gene>
    <name evidence="2" type="ORF">GCM10011398_30380</name>
</gene>
<protein>
    <recommendedName>
        <fullName evidence="1">Beta-lactamase-related domain-containing protein</fullName>
    </recommendedName>
</protein>
<dbReference type="PANTHER" id="PTHR43283:SF7">
    <property type="entry name" value="BETA-LACTAMASE-RELATED DOMAIN-CONTAINING PROTEIN"/>
    <property type="match status" value="1"/>
</dbReference>
<keyword evidence="3" id="KW-1185">Reference proteome</keyword>
<feature type="domain" description="Beta-lactamase-related" evidence="1">
    <location>
        <begin position="2"/>
        <end position="173"/>
    </location>
</feature>
<reference evidence="2" key="1">
    <citation type="journal article" date="2014" name="Int. J. Syst. Evol. Microbiol.">
        <title>Complete genome sequence of Corynebacterium casei LMG S-19264T (=DSM 44701T), isolated from a smear-ripened cheese.</title>
        <authorList>
            <consortium name="US DOE Joint Genome Institute (JGI-PGF)"/>
            <person name="Walter F."/>
            <person name="Albersmeier A."/>
            <person name="Kalinowski J."/>
            <person name="Ruckert C."/>
        </authorList>
    </citation>
    <scope>NUCLEOTIDE SEQUENCE</scope>
    <source>
        <strain evidence="2">CGMCC 1.12754</strain>
    </source>
</reference>
<comment type="caution">
    <text evidence="2">The sequence shown here is derived from an EMBL/GenBank/DDBJ whole genome shotgun (WGS) entry which is preliminary data.</text>
</comment>
<evidence type="ECO:0000313" key="3">
    <source>
        <dbReference type="Proteomes" id="UP000622860"/>
    </source>
</evidence>
<dbReference type="Pfam" id="PF00144">
    <property type="entry name" value="Beta-lactamase"/>
    <property type="match status" value="1"/>
</dbReference>
<dbReference type="AlphaFoldDB" id="A0A917HLA8"/>
<dbReference type="InterPro" id="IPR012338">
    <property type="entry name" value="Beta-lactam/transpept-like"/>
</dbReference>
<dbReference type="EMBL" id="BMFR01000015">
    <property type="protein sequence ID" value="GGG82758.1"/>
    <property type="molecule type" value="Genomic_DNA"/>
</dbReference>
<dbReference type="InterPro" id="IPR050789">
    <property type="entry name" value="Diverse_Enzym_Activities"/>
</dbReference>
<reference evidence="2" key="2">
    <citation type="submission" date="2020-09" db="EMBL/GenBank/DDBJ databases">
        <authorList>
            <person name="Sun Q."/>
            <person name="Zhou Y."/>
        </authorList>
    </citation>
    <scope>NUCLEOTIDE SEQUENCE</scope>
    <source>
        <strain evidence="2">CGMCC 1.12754</strain>
    </source>
</reference>
<dbReference type="Proteomes" id="UP000622860">
    <property type="component" value="Unassembled WGS sequence"/>
</dbReference>
<dbReference type="PANTHER" id="PTHR43283">
    <property type="entry name" value="BETA-LACTAMASE-RELATED"/>
    <property type="match status" value="1"/>
</dbReference>
<dbReference type="InterPro" id="IPR001466">
    <property type="entry name" value="Beta-lactam-related"/>
</dbReference>
<sequence>MERTTGKAVSELLHEQVFNPLNFTESGWYSKKNAKLADVILRYEGDRDWQTSDSTKGDKMNMYVSTRELAYWGYLFLNDGIVNGKQIVPREIIRLTTAVQSPAHLDENVPQNGFLWFVKDLPSLKTEIGEIVPKGSYQILGYTGATLLVIPEKDLVAVRMFNSFGSPDGFDYLADVRSFGDTVMGCMEKN</sequence>
<evidence type="ECO:0000313" key="2">
    <source>
        <dbReference type="EMBL" id="GGG82758.1"/>
    </source>
</evidence>